<organism evidence="4 5">
    <name type="scientific">Coccomyxa viridis</name>
    <dbReference type="NCBI Taxonomy" id="1274662"/>
    <lineage>
        <taxon>Eukaryota</taxon>
        <taxon>Viridiplantae</taxon>
        <taxon>Chlorophyta</taxon>
        <taxon>core chlorophytes</taxon>
        <taxon>Trebouxiophyceae</taxon>
        <taxon>Trebouxiophyceae incertae sedis</taxon>
        <taxon>Coccomyxaceae</taxon>
        <taxon>Coccomyxa</taxon>
    </lineage>
</organism>
<keyword evidence="5" id="KW-1185">Reference proteome</keyword>
<proteinExistence type="predicted"/>
<dbReference type="PANTHER" id="PTHR11972:SF153">
    <property type="entry name" value="SUPEROXIDE-GENERATING NADPH OXIDASE HEAVY CHAIN SUBUNIT A"/>
    <property type="match status" value="1"/>
</dbReference>
<accession>A0ABP1FVT5</accession>
<dbReference type="InterPro" id="IPR013112">
    <property type="entry name" value="FAD-bd_8"/>
</dbReference>
<feature type="transmembrane region" description="Helical" evidence="2">
    <location>
        <begin position="104"/>
        <end position="133"/>
    </location>
</feature>
<name>A0ABP1FVT5_9CHLO</name>
<dbReference type="Gene3D" id="2.40.30.10">
    <property type="entry name" value="Translation factors"/>
    <property type="match status" value="1"/>
</dbReference>
<dbReference type="InterPro" id="IPR013121">
    <property type="entry name" value="Fe_red_NAD-bd_6"/>
</dbReference>
<dbReference type="SUPFAM" id="SSF52343">
    <property type="entry name" value="Ferredoxin reductase-like, C-terminal NADP-linked domain"/>
    <property type="match status" value="1"/>
</dbReference>
<evidence type="ECO:0000259" key="3">
    <source>
        <dbReference type="PROSITE" id="PS51384"/>
    </source>
</evidence>
<dbReference type="Pfam" id="PF08022">
    <property type="entry name" value="FAD_binding_8"/>
    <property type="match status" value="1"/>
</dbReference>
<dbReference type="InterPro" id="IPR017938">
    <property type="entry name" value="Riboflavin_synthase-like_b-brl"/>
</dbReference>
<dbReference type="EMBL" id="CAXHTA020000009">
    <property type="protein sequence ID" value="CAL5224004.1"/>
    <property type="molecule type" value="Genomic_DNA"/>
</dbReference>
<feature type="transmembrane region" description="Helical" evidence="2">
    <location>
        <begin position="153"/>
        <end position="178"/>
    </location>
</feature>
<keyword evidence="2" id="KW-1133">Transmembrane helix</keyword>
<protein>
    <submittedName>
        <fullName evidence="4">G6623 protein</fullName>
    </submittedName>
</protein>
<evidence type="ECO:0000256" key="1">
    <source>
        <dbReference type="ARBA" id="ARBA00023002"/>
    </source>
</evidence>
<feature type="domain" description="FAD-binding FR-type" evidence="3">
    <location>
        <begin position="262"/>
        <end position="381"/>
    </location>
</feature>
<evidence type="ECO:0000313" key="5">
    <source>
        <dbReference type="Proteomes" id="UP001497392"/>
    </source>
</evidence>
<dbReference type="Gene3D" id="3.40.50.80">
    <property type="entry name" value="Nucleotide-binding domain of ferredoxin-NADP reductase (FNR) module"/>
    <property type="match status" value="1"/>
</dbReference>
<dbReference type="CDD" id="cd06186">
    <property type="entry name" value="NOX_Duox_like_FAD_NADP"/>
    <property type="match status" value="1"/>
</dbReference>
<evidence type="ECO:0000256" key="2">
    <source>
        <dbReference type="SAM" id="Phobius"/>
    </source>
</evidence>
<feature type="transmembrane region" description="Helical" evidence="2">
    <location>
        <begin position="231"/>
        <end position="253"/>
    </location>
</feature>
<keyword evidence="1" id="KW-0560">Oxidoreductase</keyword>
<comment type="caution">
    <text evidence="4">The sequence shown here is derived from an EMBL/GenBank/DDBJ whole genome shotgun (WGS) entry which is preliminary data.</text>
</comment>
<keyword evidence="2" id="KW-0472">Membrane</keyword>
<dbReference type="Proteomes" id="UP001497392">
    <property type="component" value="Unassembled WGS sequence"/>
</dbReference>
<dbReference type="Pfam" id="PF08030">
    <property type="entry name" value="NAD_binding_6"/>
    <property type="match status" value="1"/>
</dbReference>
<sequence length="819" mass="89922">MGGCCILSSTVAVPWRWIAIAVDYRRLTCAALLLSGIGGTLYWVALDYIGAPVFQIVGWSLIVSRCTAMLMLPTFSLCLLAACRRTMTLLRQTPLRHIIPFDDAISFHSGAGLFGVFLAIVHSLCHIVNFISAQKETTYSVMYLHAAHAAGGLVWNPVVTATGGLMLVSIVIALPFAIKWPKQAGWLRDTQLGQVLNNFTTFYISHQIFFFVFVVLFMLHPVPSFSHVHGLLWWLPIPYSWMWIGWPFALYIAERLYGHFRAQTWDTKIMGACILDPGVLTLEISKPPGFSYKPGQYIFVQCGDISRYEWHPFSLTSAPADNFLQVHIKDAGDWTGALHAKFRASMQVTHADKYTLLENLKSSLARRLSVDSGHAGGVQAVATPAKQAVEISRKLCELPLDHLEIVRVSDIDLHPTDSAEDFCDFQHRLNVSERIEMYEANCKAMMTGKCLSPAFKECGQNAFIVDPCEASLEPVSLQVPKAAQPAAPDQLEAEVTDLISHNLVVQRSVAASLPAPKEMALGSSAPVLVPEPIQPGTEAPSCSAAPAVPAVPSGSYIAYELSTEYGSELQKAQAQRTRDSTEAWKGMPVQSVLHDIPEHVSAEGLQRIQALIARFRGARHAAPAEAPRIVIDGPFGAPAQEHAKFSQVLLIGMGIGITPMLSIMRDALHRLVELPANASGLESEARSGAPEHRKAYMHWVVRDPRAGGWLRSEFEVMSLLDSSGHIFRSHVHVTGKCPPGVCPSQAWTPCPDEHPNVKLTCGRPDFKAILKDLQVKLGRARVGVFMCGPPPVRRELSGLCTSLNKEGSTMFCFHAEKFF</sequence>
<evidence type="ECO:0000313" key="4">
    <source>
        <dbReference type="EMBL" id="CAL5224004.1"/>
    </source>
</evidence>
<feature type="transmembrane region" description="Helical" evidence="2">
    <location>
        <begin position="57"/>
        <end position="83"/>
    </location>
</feature>
<reference evidence="4 5" key="1">
    <citation type="submission" date="2024-06" db="EMBL/GenBank/DDBJ databases">
        <authorList>
            <person name="Kraege A."/>
            <person name="Thomma B."/>
        </authorList>
    </citation>
    <scope>NUCLEOTIDE SEQUENCE [LARGE SCALE GENOMIC DNA]</scope>
</reference>
<dbReference type="PROSITE" id="PS51384">
    <property type="entry name" value="FAD_FR"/>
    <property type="match status" value="1"/>
</dbReference>
<keyword evidence="2" id="KW-0812">Transmembrane</keyword>
<dbReference type="PANTHER" id="PTHR11972">
    <property type="entry name" value="NADPH OXIDASE"/>
    <property type="match status" value="1"/>
</dbReference>
<dbReference type="InterPro" id="IPR017927">
    <property type="entry name" value="FAD-bd_FR_type"/>
</dbReference>
<feature type="transmembrane region" description="Helical" evidence="2">
    <location>
        <begin position="199"/>
        <end position="219"/>
    </location>
</feature>
<dbReference type="InterPro" id="IPR050369">
    <property type="entry name" value="RBOH/FRE"/>
</dbReference>
<gene>
    <name evidence="4" type="primary">g6623</name>
    <name evidence="4" type="ORF">VP750_LOCUS5663</name>
</gene>
<feature type="transmembrane region" description="Helical" evidence="2">
    <location>
        <begin position="27"/>
        <end position="45"/>
    </location>
</feature>
<dbReference type="InterPro" id="IPR039261">
    <property type="entry name" value="FNR_nucleotide-bd"/>
</dbReference>
<dbReference type="SUPFAM" id="SSF63380">
    <property type="entry name" value="Riboflavin synthase domain-like"/>
    <property type="match status" value="1"/>
</dbReference>